<dbReference type="EMBL" id="QDDR01000001">
    <property type="protein sequence ID" value="PVE49211.1"/>
    <property type="molecule type" value="Genomic_DNA"/>
</dbReference>
<dbReference type="AlphaFoldDB" id="A0A2T7UXC0"/>
<evidence type="ECO:0000259" key="1">
    <source>
        <dbReference type="PROSITE" id="PS50076"/>
    </source>
</evidence>
<accession>A0A2T7UXC0</accession>
<dbReference type="SUPFAM" id="SSF46565">
    <property type="entry name" value="Chaperone J-domain"/>
    <property type="match status" value="1"/>
</dbReference>
<dbReference type="RefSeq" id="WP_107749714.1">
    <property type="nucleotide sequence ID" value="NZ_QBKF01000001.1"/>
</dbReference>
<dbReference type="Gene3D" id="1.10.3680.10">
    <property type="entry name" value="TerB-like"/>
    <property type="match status" value="1"/>
</dbReference>
<dbReference type="Pfam" id="PF00226">
    <property type="entry name" value="DnaJ"/>
    <property type="match status" value="1"/>
</dbReference>
<keyword evidence="3" id="KW-1185">Reference proteome</keyword>
<sequence>MSLWSRITDAIEALRTGEPLSAVFDRLRVRPERTVAFTIGVIALGAKLAKADGTVTRDEVAMFREVFTIPKEDEASAARVFNLARQDVAGYDSYARKIAGLFPPNDPVLRDLIEGLFHVAVADGDFHPAEEAFLREVSGIFGLGDACYRAIYARNVPGAAPDPYELLELPHDASLDQARAAFRRMVRESHPDALRARGVPDEAVRLAEDRLKALNSAWEEVQQRHAA</sequence>
<dbReference type="Gene3D" id="1.10.287.110">
    <property type="entry name" value="DnaJ domain"/>
    <property type="match status" value="1"/>
</dbReference>
<dbReference type="PROSITE" id="PS50076">
    <property type="entry name" value="DNAJ_2"/>
    <property type="match status" value="1"/>
</dbReference>
<protein>
    <submittedName>
        <fullName evidence="2">Molecular chaperone DjlA</fullName>
    </submittedName>
</protein>
<dbReference type="OrthoDB" id="9782583at2"/>
<dbReference type="Proteomes" id="UP000244810">
    <property type="component" value="Unassembled WGS sequence"/>
</dbReference>
<dbReference type="InterPro" id="IPR036869">
    <property type="entry name" value="J_dom_sf"/>
</dbReference>
<dbReference type="InterPro" id="IPR029024">
    <property type="entry name" value="TerB-like"/>
</dbReference>
<dbReference type="SMART" id="SM00271">
    <property type="entry name" value="DnaJ"/>
    <property type="match status" value="1"/>
</dbReference>
<proteinExistence type="predicted"/>
<reference evidence="2 3" key="1">
    <citation type="journal article" date="2011" name="Syst. Appl. Microbiol.">
        <title>Defluviimonas denitrificans gen. nov., sp. nov., and Pararhodobacter aggregans gen. nov., sp. nov., non-phototrophic Rhodobacteraceae from the biofilter of a marine aquaculture.</title>
        <authorList>
            <person name="Foesel B.U."/>
            <person name="Drake H.L."/>
            <person name="Schramm A."/>
        </authorList>
    </citation>
    <scope>NUCLEOTIDE SEQUENCE [LARGE SCALE GENOMIC DNA]</scope>
    <source>
        <strain evidence="2 3">D1-19</strain>
    </source>
</reference>
<dbReference type="SUPFAM" id="SSF158682">
    <property type="entry name" value="TerB-like"/>
    <property type="match status" value="1"/>
</dbReference>
<evidence type="ECO:0000313" key="3">
    <source>
        <dbReference type="Proteomes" id="UP000244810"/>
    </source>
</evidence>
<dbReference type="InterPro" id="IPR001623">
    <property type="entry name" value="DnaJ_domain"/>
</dbReference>
<gene>
    <name evidence="2" type="ORF">DDE23_02035</name>
</gene>
<organism evidence="2 3">
    <name type="scientific">Pararhodobacter aggregans</name>
    <dbReference type="NCBI Taxonomy" id="404875"/>
    <lineage>
        <taxon>Bacteria</taxon>
        <taxon>Pseudomonadati</taxon>
        <taxon>Pseudomonadota</taxon>
        <taxon>Alphaproteobacteria</taxon>
        <taxon>Rhodobacterales</taxon>
        <taxon>Paracoccaceae</taxon>
        <taxon>Pararhodobacter</taxon>
    </lineage>
</organism>
<feature type="domain" description="J" evidence="1">
    <location>
        <begin position="162"/>
        <end position="226"/>
    </location>
</feature>
<comment type="caution">
    <text evidence="2">The sequence shown here is derived from an EMBL/GenBank/DDBJ whole genome shotgun (WGS) entry which is preliminary data.</text>
</comment>
<dbReference type="CDD" id="cd06257">
    <property type="entry name" value="DnaJ"/>
    <property type="match status" value="1"/>
</dbReference>
<dbReference type="Pfam" id="PF05099">
    <property type="entry name" value="TerB"/>
    <property type="match status" value="1"/>
</dbReference>
<evidence type="ECO:0000313" key="2">
    <source>
        <dbReference type="EMBL" id="PVE49211.1"/>
    </source>
</evidence>
<dbReference type="CDD" id="cd07316">
    <property type="entry name" value="terB_like_DjlA"/>
    <property type="match status" value="1"/>
</dbReference>
<name>A0A2T7UXC0_9RHOB</name>
<dbReference type="InterPro" id="IPR007791">
    <property type="entry name" value="DjlA_N"/>
</dbReference>